<dbReference type="Pfam" id="PF01547">
    <property type="entry name" value="SBP_bac_1"/>
    <property type="match status" value="1"/>
</dbReference>
<organism evidence="4 5">
    <name type="scientific">Marinitoga aeolica</name>
    <dbReference type="NCBI Taxonomy" id="2809031"/>
    <lineage>
        <taxon>Bacteria</taxon>
        <taxon>Thermotogati</taxon>
        <taxon>Thermotogota</taxon>
        <taxon>Thermotogae</taxon>
        <taxon>Petrotogales</taxon>
        <taxon>Petrotogaceae</taxon>
        <taxon>Marinitoga</taxon>
    </lineage>
</organism>
<evidence type="ECO:0000256" key="2">
    <source>
        <dbReference type="ARBA" id="ARBA00022448"/>
    </source>
</evidence>
<name>A0ABY8PTJ3_9BACT</name>
<dbReference type="EMBL" id="CP069362">
    <property type="protein sequence ID" value="WGS65828.1"/>
    <property type="molecule type" value="Genomic_DNA"/>
</dbReference>
<dbReference type="Gene3D" id="3.40.190.10">
    <property type="entry name" value="Periplasmic binding protein-like II"/>
    <property type="match status" value="2"/>
</dbReference>
<dbReference type="Proteomes" id="UP001232493">
    <property type="component" value="Chromosome"/>
</dbReference>
<evidence type="ECO:0000313" key="4">
    <source>
        <dbReference type="EMBL" id="WGS65828.1"/>
    </source>
</evidence>
<dbReference type="PANTHER" id="PTHR30061">
    <property type="entry name" value="MALTOSE-BINDING PERIPLASMIC PROTEIN"/>
    <property type="match status" value="1"/>
</dbReference>
<comment type="similarity">
    <text evidence="1">Belongs to the bacterial solute-binding protein 1 family.</text>
</comment>
<dbReference type="PANTHER" id="PTHR30061:SF50">
    <property type="entry name" value="MALTOSE_MALTODEXTRIN-BINDING PERIPLASMIC PROTEIN"/>
    <property type="match status" value="1"/>
</dbReference>
<keyword evidence="2" id="KW-0813">Transport</keyword>
<keyword evidence="5" id="KW-1185">Reference proteome</keyword>
<dbReference type="RefSeq" id="WP_281000633.1">
    <property type="nucleotide sequence ID" value="NZ_CP069362.1"/>
</dbReference>
<evidence type="ECO:0000256" key="3">
    <source>
        <dbReference type="ARBA" id="ARBA00022729"/>
    </source>
</evidence>
<evidence type="ECO:0000256" key="1">
    <source>
        <dbReference type="ARBA" id="ARBA00008520"/>
    </source>
</evidence>
<reference evidence="4 5" key="1">
    <citation type="submission" date="2021-02" db="EMBL/GenBank/DDBJ databases">
        <title>Characterization of Marinitoga sp. nov. str. BP5-C20A.</title>
        <authorList>
            <person name="Erauso G."/>
            <person name="Postec A."/>
        </authorList>
    </citation>
    <scope>NUCLEOTIDE SEQUENCE [LARGE SCALE GENOMIC DNA]</scope>
    <source>
        <strain evidence="4 5">BP5-C20A</strain>
    </source>
</reference>
<dbReference type="InterPro" id="IPR006059">
    <property type="entry name" value="SBP"/>
</dbReference>
<dbReference type="SUPFAM" id="SSF53850">
    <property type="entry name" value="Periplasmic binding protein-like II"/>
    <property type="match status" value="1"/>
</dbReference>
<keyword evidence="3" id="KW-0732">Signal</keyword>
<protein>
    <submittedName>
        <fullName evidence="4">Extracellular solute-binding protein</fullName>
    </submittedName>
</protein>
<proteinExistence type="inferred from homology"/>
<evidence type="ECO:0000313" key="5">
    <source>
        <dbReference type="Proteomes" id="UP001232493"/>
    </source>
</evidence>
<accession>A0ABY8PTJ3</accession>
<gene>
    <name evidence="4" type="ORF">JRV97_04570</name>
</gene>
<sequence>MNRYIVLILFLLSMMSSIFSNSITLWFEYEGLKQMKEIAKEFEKETGITVNIIQQKRISDKLFTTVRGNGDIPDVILVKNDEIGKLKEANLIENVDDVKSDIENKVLSNSFEAFKVDNRVIDKETGNFIKEAHYYGVPFYFDTQVLYYHDKVFYDYGFPLYEGLTFEDLLFASYVVEDKSKGKIMGLAWGANSPYWFPPFQWAFGKKELMENGRIIINDDETYNAIDFIFKNIAGNSAHLVERQGLISGFKSGKIAAMFFGTFMIPDFIKSGIEFKILPLPYIEEAGNYMTPILDYKGFSIIKGRKTKEVKRFIDFVLSKDSQVEFCENLYKFPINKEAFDKLKEKDEYFKVAYESARIGKIMPTSAYFKSKYWQGVRTMMTLILNQKEGYDGEIVEKAQEFMDGK</sequence>